<organism evidence="1 4">
    <name type="scientific">Vibrio cholerae</name>
    <dbReference type="NCBI Taxonomy" id="666"/>
    <lineage>
        <taxon>Bacteria</taxon>
        <taxon>Pseudomonadati</taxon>
        <taxon>Pseudomonadota</taxon>
        <taxon>Gammaproteobacteria</taxon>
        <taxon>Vibrionales</taxon>
        <taxon>Vibrionaceae</taxon>
        <taxon>Vibrio</taxon>
    </lineage>
</organism>
<name>A0A655Q7Z6_VIBCL</name>
<protein>
    <submittedName>
        <fullName evidence="1">Uncharacterized protein</fullName>
    </submittedName>
</protein>
<dbReference type="AlphaFoldDB" id="A0A655Q7Z6"/>
<dbReference type="Proteomes" id="UP000044806">
    <property type="component" value="Unassembled WGS sequence"/>
</dbReference>
<proteinExistence type="predicted"/>
<dbReference type="EMBL" id="CWOW01000007">
    <property type="protein sequence ID" value="CSA47422.1"/>
    <property type="molecule type" value="Genomic_DNA"/>
</dbReference>
<evidence type="ECO:0000313" key="2">
    <source>
        <dbReference type="EMBL" id="CSB92778.1"/>
    </source>
</evidence>
<sequence length="87" mass="9866">MARFTGHANGIRHMAFVRADRHQAGGFTDDAVIRFKWGVFGKVACTEHGSFFIAGRQHIQRLGLFAPIDVFHRFINKGEETFHIRGP</sequence>
<dbReference type="Proteomes" id="UP000041770">
    <property type="component" value="Unassembled WGS sequence"/>
</dbReference>
<evidence type="ECO:0000313" key="3">
    <source>
        <dbReference type="Proteomes" id="UP000041770"/>
    </source>
</evidence>
<accession>A0A655Q7Z6</accession>
<reference evidence="3 4" key="1">
    <citation type="submission" date="2015-07" db="EMBL/GenBank/DDBJ databases">
        <authorList>
            <consortium name="Pathogen Informatics"/>
        </authorList>
    </citation>
    <scope>NUCLEOTIDE SEQUENCE [LARGE SCALE GENOMIC DNA]</scope>
    <source>
        <strain evidence="2 3">A316</strain>
        <strain evidence="1 4">A51</strain>
    </source>
</reference>
<evidence type="ECO:0000313" key="1">
    <source>
        <dbReference type="EMBL" id="CSA47422.1"/>
    </source>
</evidence>
<evidence type="ECO:0000313" key="4">
    <source>
        <dbReference type="Proteomes" id="UP000044806"/>
    </source>
</evidence>
<gene>
    <name evidence="1" type="ORF">ERS013165_01673</name>
    <name evidence="2" type="ORF">ERS013200_00057</name>
</gene>
<dbReference type="EMBL" id="CWQY01000001">
    <property type="protein sequence ID" value="CSB92778.1"/>
    <property type="molecule type" value="Genomic_DNA"/>
</dbReference>